<feature type="transmembrane region" description="Helical" evidence="9">
    <location>
        <begin position="33"/>
        <end position="52"/>
    </location>
</feature>
<keyword evidence="2" id="KW-1003">Cell membrane</keyword>
<evidence type="ECO:0000256" key="8">
    <source>
        <dbReference type="RuleBase" id="RU000320"/>
    </source>
</evidence>
<evidence type="ECO:0000256" key="1">
    <source>
        <dbReference type="ARBA" id="ARBA00004651"/>
    </source>
</evidence>
<feature type="transmembrane region" description="Helical" evidence="9">
    <location>
        <begin position="415"/>
        <end position="437"/>
    </location>
</feature>
<dbReference type="GO" id="GO:0016491">
    <property type="term" value="F:oxidoreductase activity"/>
    <property type="evidence" value="ECO:0007669"/>
    <property type="project" value="UniProtKB-KW"/>
</dbReference>
<evidence type="ECO:0000259" key="10">
    <source>
        <dbReference type="Pfam" id="PF00361"/>
    </source>
</evidence>
<feature type="transmembrane region" description="Helical" evidence="9">
    <location>
        <begin position="306"/>
        <end position="327"/>
    </location>
</feature>
<dbReference type="InterPro" id="IPR001750">
    <property type="entry name" value="ND/Mrp_TM"/>
</dbReference>
<evidence type="ECO:0000256" key="2">
    <source>
        <dbReference type="ARBA" id="ARBA00022475"/>
    </source>
</evidence>
<feature type="transmembrane region" description="Helical" evidence="9">
    <location>
        <begin position="151"/>
        <end position="171"/>
    </location>
</feature>
<feature type="transmembrane region" description="Helical" evidence="9">
    <location>
        <begin position="252"/>
        <end position="269"/>
    </location>
</feature>
<feature type="transmembrane region" description="Helical" evidence="9">
    <location>
        <begin position="276"/>
        <end position="294"/>
    </location>
</feature>
<keyword evidence="5" id="KW-0560">Oxidoreductase</keyword>
<feature type="transmembrane region" description="Helical" evidence="9">
    <location>
        <begin position="72"/>
        <end position="92"/>
    </location>
</feature>
<feature type="transmembrane region" description="Helical" evidence="9">
    <location>
        <begin position="511"/>
        <end position="530"/>
    </location>
</feature>
<dbReference type="PATRIC" id="fig|1359168.3.peg.518"/>
<keyword evidence="3 8" id="KW-0812">Transmembrane</keyword>
<evidence type="ECO:0000256" key="5">
    <source>
        <dbReference type="ARBA" id="ARBA00023002"/>
    </source>
</evidence>
<evidence type="ECO:0000256" key="9">
    <source>
        <dbReference type="SAM" id="Phobius"/>
    </source>
</evidence>
<protein>
    <submittedName>
        <fullName evidence="11">NADH-Ubiquinone/plastoquinone (Complex I), various chains family protein</fullName>
    </submittedName>
</protein>
<feature type="transmembrane region" description="Helical" evidence="9">
    <location>
        <begin position="443"/>
        <end position="462"/>
    </location>
</feature>
<evidence type="ECO:0000256" key="6">
    <source>
        <dbReference type="ARBA" id="ARBA00023136"/>
    </source>
</evidence>
<feature type="transmembrane region" description="Helical" evidence="9">
    <location>
        <begin position="99"/>
        <end position="116"/>
    </location>
</feature>
<feature type="transmembrane region" description="Helical" evidence="9">
    <location>
        <begin position="122"/>
        <end position="139"/>
    </location>
</feature>
<keyword evidence="6 9" id="KW-0472">Membrane</keyword>
<proteinExistence type="predicted"/>
<dbReference type="Pfam" id="PF00361">
    <property type="entry name" value="Proton_antipo_M"/>
    <property type="match status" value="1"/>
</dbReference>
<feature type="transmembrane region" description="Helical" evidence="9">
    <location>
        <begin position="348"/>
        <end position="376"/>
    </location>
</feature>
<evidence type="ECO:0000256" key="4">
    <source>
        <dbReference type="ARBA" id="ARBA00022989"/>
    </source>
</evidence>
<dbReference type="AlphaFoldDB" id="A0A0F3MRP9"/>
<dbReference type="GO" id="GO:0005886">
    <property type="term" value="C:plasma membrane"/>
    <property type="evidence" value="ECO:0007669"/>
    <property type="project" value="UniProtKB-SubCell"/>
</dbReference>
<organism evidence="11 12">
    <name type="scientific">Orientia chuto str. Dubai</name>
    <dbReference type="NCBI Taxonomy" id="1359168"/>
    <lineage>
        <taxon>Bacteria</taxon>
        <taxon>Pseudomonadati</taxon>
        <taxon>Pseudomonadota</taxon>
        <taxon>Alphaproteobacteria</taxon>
        <taxon>Rickettsiales</taxon>
        <taxon>Rickettsiaceae</taxon>
        <taxon>Rickettsieae</taxon>
        <taxon>Orientia</taxon>
    </lineage>
</organism>
<keyword evidence="11" id="KW-0830">Ubiquinone</keyword>
<gene>
    <name evidence="11" type="ORF">OCHUTO_0143</name>
</gene>
<evidence type="ECO:0000313" key="11">
    <source>
        <dbReference type="EMBL" id="KJV57274.1"/>
    </source>
</evidence>
<evidence type="ECO:0000256" key="3">
    <source>
        <dbReference type="ARBA" id="ARBA00022692"/>
    </source>
</evidence>
<evidence type="ECO:0000313" key="12">
    <source>
        <dbReference type="Proteomes" id="UP000033616"/>
    </source>
</evidence>
<reference evidence="11 12" key="1">
    <citation type="submission" date="2015-02" db="EMBL/GenBank/DDBJ databases">
        <title>Genome Sequencing of Rickettsiales.</title>
        <authorList>
            <person name="Daugherty S.C."/>
            <person name="Su Q."/>
            <person name="Abolude K."/>
            <person name="Beier-Sexton M."/>
            <person name="Carlyon J.A."/>
            <person name="Carter R."/>
            <person name="Day N.P."/>
            <person name="Dumler S.J."/>
            <person name="Dyachenko V."/>
            <person name="Godinez A."/>
            <person name="Kurtti T.J."/>
            <person name="Lichay M."/>
            <person name="Mullins K.E."/>
            <person name="Ott S."/>
            <person name="Pappas-Brown V."/>
            <person name="Paris D.H."/>
            <person name="Patel P."/>
            <person name="Richards A.L."/>
            <person name="Sadzewicz L."/>
            <person name="Sears K."/>
            <person name="Seidman D."/>
            <person name="Sengamalay N."/>
            <person name="Stenos J."/>
            <person name="Tallon L.J."/>
            <person name="Vincent G."/>
            <person name="Fraser C.M."/>
            <person name="Munderloh U."/>
            <person name="Dunning-Hotopp J.C."/>
        </authorList>
    </citation>
    <scope>NUCLEOTIDE SEQUENCE [LARGE SCALE GENOMIC DNA]</scope>
    <source>
        <strain evidence="11 12">Fuller</strain>
    </source>
</reference>
<dbReference type="Proteomes" id="UP000033616">
    <property type="component" value="Unassembled WGS sequence"/>
</dbReference>
<feature type="transmembrane region" description="Helical" evidence="9">
    <location>
        <begin position="6"/>
        <end position="26"/>
    </location>
</feature>
<accession>A0A0F3MRP9</accession>
<feature type="domain" description="NADH:quinone oxidoreductase/Mrp antiporter transmembrane" evidence="10">
    <location>
        <begin position="119"/>
        <end position="387"/>
    </location>
</feature>
<dbReference type="PANTHER" id="PTHR42682:SF4">
    <property type="entry name" value="NADH-UBIQUINONE_PLASTOQUINONE"/>
    <property type="match status" value="1"/>
</dbReference>
<dbReference type="OrthoDB" id="9811798at2"/>
<dbReference type="InterPro" id="IPR052175">
    <property type="entry name" value="ComplexI-like_HydComp"/>
</dbReference>
<dbReference type="EMBL" id="LANP01000002">
    <property type="protein sequence ID" value="KJV57274.1"/>
    <property type="molecule type" value="Genomic_DNA"/>
</dbReference>
<comment type="caution">
    <text evidence="11">The sequence shown here is derived from an EMBL/GenBank/DDBJ whole genome shotgun (WGS) entry which is preliminary data.</text>
</comment>
<evidence type="ECO:0000256" key="7">
    <source>
        <dbReference type="ARBA" id="ARBA00047712"/>
    </source>
</evidence>
<feature type="transmembrane region" description="Helical" evidence="9">
    <location>
        <begin position="229"/>
        <end position="246"/>
    </location>
</feature>
<dbReference type="STRING" id="1359168.OCHUTO_0143"/>
<name>A0A0F3MRP9_9RICK</name>
<keyword evidence="4 9" id="KW-1133">Transmembrane helix</keyword>
<feature type="transmembrane region" description="Helical" evidence="9">
    <location>
        <begin position="382"/>
        <end position="403"/>
    </location>
</feature>
<dbReference type="PANTHER" id="PTHR42682">
    <property type="entry name" value="HYDROGENASE-4 COMPONENT F"/>
    <property type="match status" value="1"/>
</dbReference>
<comment type="catalytic activity">
    <reaction evidence="7">
        <text>a quinone + NADH + 5 H(+)(in) = a quinol + NAD(+) + 4 H(+)(out)</text>
        <dbReference type="Rhea" id="RHEA:57888"/>
        <dbReference type="ChEBI" id="CHEBI:15378"/>
        <dbReference type="ChEBI" id="CHEBI:24646"/>
        <dbReference type="ChEBI" id="CHEBI:57540"/>
        <dbReference type="ChEBI" id="CHEBI:57945"/>
        <dbReference type="ChEBI" id="CHEBI:132124"/>
    </reaction>
</comment>
<comment type="subcellular location">
    <subcellularLocation>
        <location evidence="1">Cell membrane</location>
        <topology evidence="1">Multi-pass membrane protein</topology>
    </subcellularLocation>
    <subcellularLocation>
        <location evidence="8">Membrane</location>
        <topology evidence="8">Multi-pass membrane protein</topology>
    </subcellularLocation>
</comment>
<feature type="transmembrane region" description="Helical" evidence="9">
    <location>
        <begin position="191"/>
        <end position="217"/>
    </location>
</feature>
<dbReference type="RefSeq" id="WP_045796945.1">
    <property type="nucleotide sequence ID" value="NZ_LANP01000002.1"/>
</dbReference>
<keyword evidence="12" id="KW-1185">Reference proteome</keyword>
<sequence length="533" mass="60667">MEKASLHEILLHPGIFIILSTIILYVLRNSKTFSILAVVFPIIAAIICSKQPDLICYNFYDLWQFSFQYNHYNRIACLCILLCFSCINLSAYKQRHCNYSIILATLYAGINIVSMLSVDFSTMVYSLEFSSLAAALMIYKKNNECQIETAYYYLIVHSLSAMLILAGSSIIVNSYGLPIINLAKVIQDFEYNYIAAVVILLGLLINIACPMFSYWLVNSYSVSGTIESAYLSITTTINLIWILKLFLGLKILIIIGILITVFGIIYAILENEIKRSFSYSFISKSGIMLIMIGAYQNNPVDFYNDIILLCISYILCQSFFMLMCSWLKDKYQLIFFTDFSSKVVAIDSILLISISCVLVIFFAVPFTTICYANILALNNNNITHFINITIAAQLLYIPWILIYKNIKIKFIQAEYINIAEYITVIYFTIINLILYSYTIDFTYLLQQLAIITAGFIASYISCPSKISGKILLPESILYNNIQHLITLYSNKIWQLKLQLPQILRSSNNLNLSHSLTIGITIVILLTLIIIDIM</sequence>